<evidence type="ECO:0000259" key="1">
    <source>
        <dbReference type="Pfam" id="PF07287"/>
    </source>
</evidence>
<protein>
    <recommendedName>
        <fullName evidence="1">Acyclic terpene utilisation N-terminal domain-containing protein</fullName>
    </recommendedName>
</protein>
<dbReference type="EMBL" id="JXAL01000001">
    <property type="protein sequence ID" value="KIL37342.1"/>
    <property type="molecule type" value="Genomic_DNA"/>
</dbReference>
<dbReference type="Pfam" id="PF07287">
    <property type="entry name" value="AtuA"/>
    <property type="match status" value="1"/>
</dbReference>
<organism evidence="2 3">
    <name type="scientific">Cohnella kolymensis</name>
    <dbReference type="NCBI Taxonomy" id="1590652"/>
    <lineage>
        <taxon>Bacteria</taxon>
        <taxon>Bacillati</taxon>
        <taxon>Bacillota</taxon>
        <taxon>Bacilli</taxon>
        <taxon>Bacillales</taxon>
        <taxon>Paenibacillaceae</taxon>
        <taxon>Cohnella</taxon>
    </lineage>
</organism>
<gene>
    <name evidence="2" type="ORF">SD71_01275</name>
</gene>
<dbReference type="PANTHER" id="PTHR47708">
    <property type="match status" value="1"/>
</dbReference>
<proteinExistence type="predicted"/>
<dbReference type="Proteomes" id="UP000054526">
    <property type="component" value="Unassembled WGS sequence"/>
</dbReference>
<dbReference type="InterPro" id="IPR010839">
    <property type="entry name" value="AtuA_N"/>
</dbReference>
<evidence type="ECO:0000313" key="3">
    <source>
        <dbReference type="Proteomes" id="UP000054526"/>
    </source>
</evidence>
<keyword evidence="3" id="KW-1185">Reference proteome</keyword>
<dbReference type="PANTHER" id="PTHR47708:SF2">
    <property type="entry name" value="SI:CH73-132F6.5"/>
    <property type="match status" value="1"/>
</dbReference>
<accession>A0ABR5A8V6</accession>
<evidence type="ECO:0000313" key="2">
    <source>
        <dbReference type="EMBL" id="KIL37342.1"/>
    </source>
</evidence>
<feature type="domain" description="Acyclic terpene utilisation N-terminal" evidence="1">
    <location>
        <begin position="4"/>
        <end position="445"/>
    </location>
</feature>
<name>A0ABR5A8V6_9BACL</name>
<sequence>MKKIRIGAGQGFYGDSIMPAIETAKRGGVQYICFDCLAELTLAILQKDRNKDPSKGYAKDISTTMRELLPYVKEKGLKILTNAGGMNPLGAQQETLRIAAELGIEGLKVAVVTGDDVIDKLQDWDRQGIPLNHMEDGRSIESIRDHIVFANAYVGMGPIVKALQQEADIVITGRTTDSALFLAPLVYEFGWQPDDWGRLAQGILMGHLMECSGQAAGGNFSGDWQSVEDLHNIGFPVAEVQEDGEFVLTKTEGTGGLVSVDTVKEQLLYEIHDPSSYTTPDVVLDVSEVQLQDAGANQVRVTGARGSQRPDTLKVVMGYSDGWLGQGICGYSWPDALAKVKAADRIIRKQIERIGLQYEEIRTDYLGYNSLHGPLATEPADDLNEVYLRIAVRTRSKTQAEKLGRLFPPLMLSGPPALGGFLGMMKPRELLGMWSCLVPREIVEDGLQVTVAEV</sequence>
<comment type="caution">
    <text evidence="2">The sequence shown here is derived from an EMBL/GenBank/DDBJ whole genome shotgun (WGS) entry which is preliminary data.</text>
</comment>
<dbReference type="RefSeq" id="WP_041058600.1">
    <property type="nucleotide sequence ID" value="NZ_JXAL01000001.1"/>
</dbReference>
<reference evidence="2 3" key="1">
    <citation type="submission" date="2014-12" db="EMBL/GenBank/DDBJ databases">
        <title>Draft genome sequence of Cohnella kolymensis strain B-2846.</title>
        <authorList>
            <person name="Karlyshev A.V."/>
            <person name="Kudryashova E.B."/>
        </authorList>
    </citation>
    <scope>NUCLEOTIDE SEQUENCE [LARGE SCALE GENOMIC DNA]</scope>
    <source>
        <strain evidence="2 3">VKM B-2846</strain>
    </source>
</reference>